<dbReference type="InterPro" id="IPR027785">
    <property type="entry name" value="UvrD-like_helicase_C"/>
</dbReference>
<dbReference type="Gene3D" id="3.40.50.300">
    <property type="entry name" value="P-loop containing nucleotide triphosphate hydrolases"/>
    <property type="match status" value="2"/>
</dbReference>
<evidence type="ECO:0000313" key="2">
    <source>
        <dbReference type="EMBL" id="MSB21722.1"/>
    </source>
</evidence>
<protein>
    <submittedName>
        <fullName evidence="3">AAA family ATPase</fullName>
    </submittedName>
</protein>
<organism evidence="3 4">
    <name type="scientific">Flavonifractor plautii</name>
    <name type="common">Fusobacterium plautii</name>
    <dbReference type="NCBI Taxonomy" id="292800"/>
    <lineage>
        <taxon>Bacteria</taxon>
        <taxon>Bacillati</taxon>
        <taxon>Bacillota</taxon>
        <taxon>Clostridia</taxon>
        <taxon>Eubacteriales</taxon>
        <taxon>Oscillospiraceae</taxon>
        <taxon>Flavonifractor</taxon>
    </lineage>
</organism>
<dbReference type="CDD" id="cd18809">
    <property type="entry name" value="SF1_C_RecD"/>
    <property type="match status" value="1"/>
</dbReference>
<name>A0A174USU9_FLAPL</name>
<evidence type="ECO:0000313" key="3">
    <source>
        <dbReference type="EMBL" id="MSB50687.1"/>
    </source>
</evidence>
<dbReference type="Pfam" id="PF13538">
    <property type="entry name" value="UvrD_C_2"/>
    <property type="match status" value="1"/>
</dbReference>
<dbReference type="RefSeq" id="WP_081029125.1">
    <property type="nucleotide sequence ID" value="NZ_CANCWG010000005.1"/>
</dbReference>
<dbReference type="AlphaFoldDB" id="A0A174USU9"/>
<dbReference type="EMBL" id="WKPR01000026">
    <property type="protein sequence ID" value="MSB21722.1"/>
    <property type="molecule type" value="Genomic_DNA"/>
</dbReference>
<evidence type="ECO:0000259" key="1">
    <source>
        <dbReference type="Pfam" id="PF13538"/>
    </source>
</evidence>
<comment type="caution">
    <text evidence="3">The sequence shown here is derived from an EMBL/GenBank/DDBJ whole genome shotgun (WGS) entry which is preliminary data.</text>
</comment>
<dbReference type="Proteomes" id="UP000429811">
    <property type="component" value="Unassembled WGS sequence"/>
</dbReference>
<gene>
    <name evidence="3" type="ORF">GKE90_18665</name>
    <name evidence="2" type="ORF">GKE97_19755</name>
</gene>
<accession>A0A174USU9</accession>
<reference evidence="4 5" key="1">
    <citation type="journal article" date="2019" name="Nat. Med.">
        <title>A library of human gut bacterial isolates paired with longitudinal multiomics data enables mechanistic microbiome research.</title>
        <authorList>
            <person name="Poyet M."/>
            <person name="Groussin M."/>
            <person name="Gibbons S.M."/>
            <person name="Avila-Pacheco J."/>
            <person name="Jiang X."/>
            <person name="Kearney S.M."/>
            <person name="Perrotta A.R."/>
            <person name="Berdy B."/>
            <person name="Zhao S."/>
            <person name="Lieberman T.D."/>
            <person name="Swanson P.K."/>
            <person name="Smith M."/>
            <person name="Roesemann S."/>
            <person name="Alexander J.E."/>
            <person name="Rich S.A."/>
            <person name="Livny J."/>
            <person name="Vlamakis H."/>
            <person name="Clish C."/>
            <person name="Bullock K."/>
            <person name="Deik A."/>
            <person name="Scott J."/>
            <person name="Pierce K.A."/>
            <person name="Xavier R.J."/>
            <person name="Alm E.J."/>
        </authorList>
    </citation>
    <scope>NUCLEOTIDE SEQUENCE [LARGE SCALE GENOMIC DNA]</scope>
    <source>
        <strain evidence="2 5">BIOML-A2</strain>
        <strain evidence="3 4">BIOML-A5</strain>
    </source>
</reference>
<proteinExistence type="predicted"/>
<dbReference type="SUPFAM" id="SSF52540">
    <property type="entry name" value="P-loop containing nucleoside triphosphate hydrolases"/>
    <property type="match status" value="2"/>
</dbReference>
<dbReference type="InterPro" id="IPR027417">
    <property type="entry name" value="P-loop_NTPase"/>
</dbReference>
<feature type="domain" description="UvrD-like helicase C-terminal" evidence="1">
    <location>
        <begin position="824"/>
        <end position="868"/>
    </location>
</feature>
<evidence type="ECO:0000313" key="5">
    <source>
        <dbReference type="Proteomes" id="UP000434475"/>
    </source>
</evidence>
<dbReference type="Pfam" id="PF13604">
    <property type="entry name" value="AAA_30"/>
    <property type="match status" value="1"/>
</dbReference>
<sequence>MLRIDKAILDTSGVICDNIARFGATERGLLSQNILGHIRNFVEYVAIKAFSNGADVNPNDYNLNVAALKDMQRHGNLRFLYRFHELLQKSVSHYTVDKDGSERLMLKYYEHLFKTKLYLKQAYNLDVLENIEDFPLDTDTELSDYYTKIAERIETPSRFSYAVTYNDRYYVQKIKPFFINQRIYYEVTFTAATANTSKFDRVIAFTSHEIMDNYAIKFSIYNDTIHILDKDMSILIIDGYEVSIRPCEWDNLSEIFGPRVEHSTNSIEYRELMRFLSTVKMPLTELVSSDQDYYNFIKSHITSQAKSIKIYELLDQCREVIVNGKAGSNVLRYLLYKMNNRVIKWQYWNKQCEGLSNLYLNYGCMPFDRMPYCTSLRQHNPRIYDLFNAIPVSGHEHELFARYIKNNTEIEGKLFTPKAEIEGFENIDDLIRQYNAALYYKHTGRRLEEYKGHIYIKEYAEDSAEIIKKLQQLSSSGVTQYTASVDSWLSRESYSIDDDGKKHALRQMFEKSHVALIYGSAGTGKSTLINHIANFWGEKDKLFLANTHPAVDNMRRKVTAGNSEYNTIAKFLSKRNLNTEFDILFIDECSTVSNSDMRQVLEKANFKLLVLVGDVYQIESIYFGNWFSIARKFVPATSVFELTYPYRTTNQDLLTVWDRVRKLDDAILEPLVKNGYVARLDESIFEHSNNDEIILCLNYDGLYGINNINRFLQNSNPNEGIVWGINTYKIGDPVLFNESNIFSPLIHNNTKGRIAGIHPDEQQIWFDIELEESINEIDAWDYDFELIGESESGNSIISFSVNKFRSTDEDDDNNNSTVVPFQVAYAVSIHKAQGLEYDSVKIVITNEVEERITHNIFYTAITRAKNKLKIYWSPETEKSVLEHLEVKNSNKDAHLLAQLFSIAMTN</sequence>
<dbReference type="Proteomes" id="UP000434475">
    <property type="component" value="Unassembled WGS sequence"/>
</dbReference>
<dbReference type="EMBL" id="WKPO01000039">
    <property type="protein sequence ID" value="MSB50687.1"/>
    <property type="molecule type" value="Genomic_DNA"/>
</dbReference>
<evidence type="ECO:0000313" key="4">
    <source>
        <dbReference type="Proteomes" id="UP000429811"/>
    </source>
</evidence>